<protein>
    <recommendedName>
        <fullName evidence="5">MYND-type domain-containing protein</fullName>
    </recommendedName>
</protein>
<dbReference type="RefSeq" id="XP_018270633.1">
    <property type="nucleotide sequence ID" value="XM_018417284.1"/>
</dbReference>
<keyword evidence="3" id="KW-0862">Zinc</keyword>
<evidence type="ECO:0000256" key="4">
    <source>
        <dbReference type="PROSITE-ProRule" id="PRU00134"/>
    </source>
</evidence>
<evidence type="ECO:0000313" key="7">
    <source>
        <dbReference type="Proteomes" id="UP000053890"/>
    </source>
</evidence>
<dbReference type="GeneID" id="28977732"/>
<keyword evidence="7" id="KW-1185">Reference proteome</keyword>
<dbReference type="PROSITE" id="PS01360">
    <property type="entry name" value="ZF_MYND_1"/>
    <property type="match status" value="1"/>
</dbReference>
<dbReference type="PROSITE" id="PS50865">
    <property type="entry name" value="ZF_MYND_2"/>
    <property type="match status" value="1"/>
</dbReference>
<evidence type="ECO:0000259" key="5">
    <source>
        <dbReference type="PROSITE" id="PS50865"/>
    </source>
</evidence>
<proteinExistence type="predicted"/>
<evidence type="ECO:0000256" key="1">
    <source>
        <dbReference type="ARBA" id="ARBA00022723"/>
    </source>
</evidence>
<dbReference type="AlphaFoldDB" id="A0A194S240"/>
<organism evidence="6 7">
    <name type="scientific">Rhodotorula graminis (strain WP1)</name>
    <dbReference type="NCBI Taxonomy" id="578459"/>
    <lineage>
        <taxon>Eukaryota</taxon>
        <taxon>Fungi</taxon>
        <taxon>Dikarya</taxon>
        <taxon>Basidiomycota</taxon>
        <taxon>Pucciniomycotina</taxon>
        <taxon>Microbotryomycetes</taxon>
        <taxon>Sporidiobolales</taxon>
        <taxon>Sporidiobolaceae</taxon>
        <taxon>Rhodotorula</taxon>
    </lineage>
</organism>
<dbReference type="Proteomes" id="UP000053890">
    <property type="component" value="Unassembled WGS sequence"/>
</dbReference>
<dbReference type="Gene3D" id="6.10.140.2220">
    <property type="match status" value="1"/>
</dbReference>
<keyword evidence="1" id="KW-0479">Metal-binding</keyword>
<keyword evidence="2 4" id="KW-0863">Zinc-finger</keyword>
<dbReference type="GO" id="GO:0008270">
    <property type="term" value="F:zinc ion binding"/>
    <property type="evidence" value="ECO:0007669"/>
    <property type="project" value="UniProtKB-KW"/>
</dbReference>
<gene>
    <name evidence="6" type="ORF">RHOBADRAFT_54383</name>
</gene>
<feature type="domain" description="MYND-type" evidence="5">
    <location>
        <begin position="12"/>
        <end position="48"/>
    </location>
</feature>
<accession>A0A194S240</accession>
<evidence type="ECO:0000313" key="6">
    <source>
        <dbReference type="EMBL" id="KPV74584.1"/>
    </source>
</evidence>
<dbReference type="STRING" id="578459.A0A194S240"/>
<evidence type="ECO:0000256" key="3">
    <source>
        <dbReference type="ARBA" id="ARBA00022833"/>
    </source>
</evidence>
<dbReference type="Pfam" id="PF01753">
    <property type="entry name" value="zf-MYND"/>
    <property type="match status" value="1"/>
</dbReference>
<dbReference type="EMBL" id="KQ474080">
    <property type="protein sequence ID" value="KPV74584.1"/>
    <property type="molecule type" value="Genomic_DNA"/>
</dbReference>
<sequence>MSTAPPARSGQCAVCPTPATSHCSACKAVRFCSRRCQTLLWPTHKVLCKRDPDVFYIPPLTARELDLVCAHKDRRLDGPGRPTFYEDITQADPQGHPGDVKPWENFVTSITSTEARPRPGFESLAEARDDRFADLTEAYRFLAVLTRPPFAHGIVVERSRAAWYFFAMRAGDARTLYLESWAAGGVDALASDPDAFARDNMWLGAGSCVVLNKLYRQLVVNMTLGTWAILHLGTPRIAPLELDALMATGEQRVLDAVDAADLMPLATRNRFRRELERYFQARQRANRSV</sequence>
<reference evidence="6 7" key="1">
    <citation type="journal article" date="2015" name="Front. Microbiol.">
        <title>Genome sequence of the plant growth promoting endophytic yeast Rhodotorula graminis WP1.</title>
        <authorList>
            <person name="Firrincieli A."/>
            <person name="Otillar R."/>
            <person name="Salamov A."/>
            <person name="Schmutz J."/>
            <person name="Khan Z."/>
            <person name="Redman R.S."/>
            <person name="Fleck N.D."/>
            <person name="Lindquist E."/>
            <person name="Grigoriev I.V."/>
            <person name="Doty S.L."/>
        </authorList>
    </citation>
    <scope>NUCLEOTIDE SEQUENCE [LARGE SCALE GENOMIC DNA]</scope>
    <source>
        <strain evidence="6 7">WP1</strain>
    </source>
</reference>
<dbReference type="SUPFAM" id="SSF144232">
    <property type="entry name" value="HIT/MYND zinc finger-like"/>
    <property type="match status" value="1"/>
</dbReference>
<evidence type="ECO:0000256" key="2">
    <source>
        <dbReference type="ARBA" id="ARBA00022771"/>
    </source>
</evidence>
<dbReference type="InterPro" id="IPR002893">
    <property type="entry name" value="Znf_MYND"/>
</dbReference>
<name>A0A194S240_RHOGW</name>
<dbReference type="OrthoDB" id="2530336at2759"/>